<organism evidence="7 8">
    <name type="scientific">Sulfobacillus acidophilus (strain ATCC 700253 / DSM 10332 / NAL)</name>
    <dbReference type="NCBI Taxonomy" id="679936"/>
    <lineage>
        <taxon>Bacteria</taxon>
        <taxon>Bacillati</taxon>
        <taxon>Bacillota</taxon>
        <taxon>Clostridia</taxon>
        <taxon>Eubacteriales</taxon>
        <taxon>Clostridiales Family XVII. Incertae Sedis</taxon>
        <taxon>Sulfobacillus</taxon>
    </lineage>
</organism>
<dbReference type="EMBL" id="CP003179">
    <property type="protein sequence ID" value="AEW05423.1"/>
    <property type="molecule type" value="Genomic_DNA"/>
</dbReference>
<feature type="transmembrane region" description="Helical" evidence="6">
    <location>
        <begin position="20"/>
        <end position="45"/>
    </location>
</feature>
<keyword evidence="5 6" id="KW-0472">Membrane</keyword>
<dbReference type="PANTHER" id="PTHR42770">
    <property type="entry name" value="AMINO ACID TRANSPORTER-RELATED"/>
    <property type="match status" value="1"/>
</dbReference>
<dbReference type="GO" id="GO:0022857">
    <property type="term" value="F:transmembrane transporter activity"/>
    <property type="evidence" value="ECO:0007669"/>
    <property type="project" value="InterPro"/>
</dbReference>
<evidence type="ECO:0000313" key="8">
    <source>
        <dbReference type="Proteomes" id="UP000005439"/>
    </source>
</evidence>
<evidence type="ECO:0000256" key="6">
    <source>
        <dbReference type="SAM" id="Phobius"/>
    </source>
</evidence>
<dbReference type="Pfam" id="PF13520">
    <property type="entry name" value="AA_permease_2"/>
    <property type="match status" value="1"/>
</dbReference>
<feature type="transmembrane region" description="Helical" evidence="6">
    <location>
        <begin position="199"/>
        <end position="219"/>
    </location>
</feature>
<dbReference type="InterPro" id="IPR050367">
    <property type="entry name" value="APC_superfamily"/>
</dbReference>
<dbReference type="STRING" id="679936.Sulac_1931"/>
<gene>
    <name evidence="7" type="ordered locus">Sulac_1931</name>
</gene>
<reference evidence="7 8" key="2">
    <citation type="journal article" date="2012" name="Stand. Genomic Sci.">
        <title>Complete genome sequence of the moderately thermophilic mineral-sulfide-oxidizing firmicute Sulfobacillus acidophilus type strain (NAL(T)).</title>
        <authorList>
            <person name="Anderson I."/>
            <person name="Chertkov O."/>
            <person name="Chen A."/>
            <person name="Saunders E."/>
            <person name="Lapidus A."/>
            <person name="Nolan M."/>
            <person name="Lucas S."/>
            <person name="Hammon N."/>
            <person name="Deshpande S."/>
            <person name="Cheng J.F."/>
            <person name="Han C."/>
            <person name="Tapia R."/>
            <person name="Goodwin L.A."/>
            <person name="Pitluck S."/>
            <person name="Liolios K."/>
            <person name="Pagani I."/>
            <person name="Ivanova N."/>
            <person name="Mikhailova N."/>
            <person name="Pati A."/>
            <person name="Palaniappan K."/>
            <person name="Land M."/>
            <person name="Pan C."/>
            <person name="Rohde M."/>
            <person name="Pukall R."/>
            <person name="Goker M."/>
            <person name="Detter J.C."/>
            <person name="Woyke T."/>
            <person name="Bristow J."/>
            <person name="Eisen J.A."/>
            <person name="Markowitz V."/>
            <person name="Hugenholtz P."/>
            <person name="Kyrpides N.C."/>
            <person name="Klenk H.P."/>
            <person name="Mavromatis K."/>
        </authorList>
    </citation>
    <scope>NUCLEOTIDE SEQUENCE [LARGE SCALE GENOMIC DNA]</scope>
    <source>
        <strain evidence="8">ATCC 700253 / DSM 10332 / NAL</strain>
    </source>
</reference>
<dbReference type="Proteomes" id="UP000005439">
    <property type="component" value="Chromosome"/>
</dbReference>
<protein>
    <submittedName>
        <fullName evidence="7">Amino acid permease-associated region</fullName>
    </submittedName>
</protein>
<accession>G8U1A3</accession>
<comment type="subcellular location">
    <subcellularLocation>
        <location evidence="1">Cell membrane</location>
        <topology evidence="1">Multi-pass membrane protein</topology>
    </subcellularLocation>
</comment>
<keyword evidence="4 6" id="KW-1133">Transmembrane helix</keyword>
<name>G8U1A3_SULAD</name>
<dbReference type="Gene3D" id="1.20.1740.10">
    <property type="entry name" value="Amino acid/polyamine transporter I"/>
    <property type="match status" value="1"/>
</dbReference>
<evidence type="ECO:0000313" key="7">
    <source>
        <dbReference type="EMBL" id="AEW05423.1"/>
    </source>
</evidence>
<reference evidence="8" key="1">
    <citation type="submission" date="2011-12" db="EMBL/GenBank/DDBJ databases">
        <title>The complete genome of chromosome of Sulfobacillus acidophilus DSM 10332.</title>
        <authorList>
            <person name="Lucas S."/>
            <person name="Han J."/>
            <person name="Lapidus A."/>
            <person name="Bruce D."/>
            <person name="Goodwin L."/>
            <person name="Pitluck S."/>
            <person name="Peters L."/>
            <person name="Kyrpides N."/>
            <person name="Mavromatis K."/>
            <person name="Ivanova N."/>
            <person name="Mikhailova N."/>
            <person name="Chertkov O."/>
            <person name="Saunders E."/>
            <person name="Detter J.C."/>
            <person name="Tapia R."/>
            <person name="Han C."/>
            <person name="Land M."/>
            <person name="Hauser L."/>
            <person name="Markowitz V."/>
            <person name="Cheng J.-F."/>
            <person name="Hugenholtz P."/>
            <person name="Woyke T."/>
            <person name="Wu D."/>
            <person name="Pukall R."/>
            <person name="Gehrich-Schroeter G."/>
            <person name="Schneider S."/>
            <person name="Klenk H.-P."/>
            <person name="Eisen J.A."/>
        </authorList>
    </citation>
    <scope>NUCLEOTIDE SEQUENCE [LARGE SCALE GENOMIC DNA]</scope>
    <source>
        <strain evidence="8">ATCC 700253 / DSM 10332 / NAL</strain>
    </source>
</reference>
<feature type="transmembrane region" description="Helical" evidence="6">
    <location>
        <begin position="402"/>
        <end position="421"/>
    </location>
</feature>
<evidence type="ECO:0000256" key="5">
    <source>
        <dbReference type="ARBA" id="ARBA00023136"/>
    </source>
</evidence>
<feature type="transmembrane region" description="Helical" evidence="6">
    <location>
        <begin position="338"/>
        <end position="359"/>
    </location>
</feature>
<feature type="transmembrane region" description="Helical" evidence="6">
    <location>
        <begin position="231"/>
        <end position="251"/>
    </location>
</feature>
<feature type="transmembrane region" description="Helical" evidence="6">
    <location>
        <begin position="90"/>
        <end position="114"/>
    </location>
</feature>
<feature type="transmembrane region" description="Helical" evidence="6">
    <location>
        <begin position="290"/>
        <end position="310"/>
    </location>
</feature>
<feature type="transmembrane region" description="Helical" evidence="6">
    <location>
        <begin position="371"/>
        <end position="390"/>
    </location>
</feature>
<keyword evidence="2" id="KW-1003">Cell membrane</keyword>
<sequence>MAMRPAMGLDKNVLNRFDAVIMAIAGSAPAYSLAASTAVLVGAVGLEGPAALLYCGIPMFGIAMAFNYLGRTEANAGASYAWVGRALHPALGYLAGWALLVSATLFMVAGSLPAGSVTLALVNPAWATHTGLVTAVGSLWFLVMSLLVMMGMRMTAKTQWILSLVEIAILMVFAGLAMAHATRHAVTPFRWAWLSPTHFHGLSGFAAGALVAAFYYWGWDVSANLNEETQNALHTPGLGGIWGVIVVFLLFEVFTLGTNLTLSTAAINANSANVLTALGQAVWPGPGGKLLTLAVMLSTVATLETTLLQVTRSLFAMGRDGTLPPIFARIHSRWRTPWVASLVVTGLALGLFVTSNLIGSVNSVMTDAINAIGLQIAVYYGLAGIAVVFAYRRRLTRSLKDFVLAGLWPFVGGLFMFWVLFQSILSLPLTTLMIGLGALAVGLIPLGIYWSRGRAYFNRTAAETNAAL</sequence>
<dbReference type="PIRSF" id="PIRSF006060">
    <property type="entry name" value="AA_transporter"/>
    <property type="match status" value="1"/>
</dbReference>
<evidence type="ECO:0000256" key="2">
    <source>
        <dbReference type="ARBA" id="ARBA00022475"/>
    </source>
</evidence>
<feature type="transmembrane region" description="Helical" evidence="6">
    <location>
        <begin position="427"/>
        <end position="450"/>
    </location>
</feature>
<keyword evidence="3 6" id="KW-0812">Transmembrane</keyword>
<evidence type="ECO:0000256" key="3">
    <source>
        <dbReference type="ARBA" id="ARBA00022692"/>
    </source>
</evidence>
<dbReference type="PATRIC" id="fig|679936.5.peg.1996"/>
<dbReference type="HOGENOM" id="CLU_039037_0_0_9"/>
<dbReference type="GO" id="GO:0005886">
    <property type="term" value="C:plasma membrane"/>
    <property type="evidence" value="ECO:0007669"/>
    <property type="project" value="UniProtKB-SubCell"/>
</dbReference>
<dbReference type="PANTHER" id="PTHR42770:SF7">
    <property type="entry name" value="MEMBRANE PROTEIN"/>
    <property type="match status" value="1"/>
</dbReference>
<keyword evidence="8" id="KW-1185">Reference proteome</keyword>
<feature type="transmembrane region" description="Helical" evidence="6">
    <location>
        <begin position="126"/>
        <end position="148"/>
    </location>
</feature>
<evidence type="ECO:0000256" key="4">
    <source>
        <dbReference type="ARBA" id="ARBA00022989"/>
    </source>
</evidence>
<dbReference type="AlphaFoldDB" id="G8U1A3"/>
<feature type="transmembrane region" description="Helical" evidence="6">
    <location>
        <begin position="160"/>
        <end position="179"/>
    </location>
</feature>
<dbReference type="InterPro" id="IPR002293">
    <property type="entry name" value="AA/rel_permease1"/>
</dbReference>
<evidence type="ECO:0000256" key="1">
    <source>
        <dbReference type="ARBA" id="ARBA00004651"/>
    </source>
</evidence>
<proteinExistence type="predicted"/>
<feature type="transmembrane region" description="Helical" evidence="6">
    <location>
        <begin position="51"/>
        <end position="69"/>
    </location>
</feature>
<dbReference type="KEGG" id="sap:Sulac_1931"/>